<organism evidence="1 2">
    <name type="scientific">Paenibacillus alvei</name>
    <name type="common">Bacillus alvei</name>
    <dbReference type="NCBI Taxonomy" id="44250"/>
    <lineage>
        <taxon>Bacteria</taxon>
        <taxon>Bacillati</taxon>
        <taxon>Bacillota</taxon>
        <taxon>Bacilli</taxon>
        <taxon>Bacillales</taxon>
        <taxon>Paenibacillaceae</taxon>
        <taxon>Paenibacillus</taxon>
    </lineage>
</organism>
<evidence type="ECO:0000313" key="1">
    <source>
        <dbReference type="EMBL" id="NOJ71201.1"/>
    </source>
</evidence>
<gene>
    <name evidence="1" type="ORF">HMI46_11600</name>
</gene>
<accession>A0AAP6ZWZ5</accession>
<dbReference type="Proteomes" id="UP000552038">
    <property type="component" value="Unassembled WGS sequence"/>
</dbReference>
<reference evidence="1 2" key="1">
    <citation type="submission" date="2020-05" db="EMBL/GenBank/DDBJ databases">
        <title>Whole genome sequencing and identification of novel metabolites from Paenibacillus alvei strain JR949.</title>
        <authorList>
            <person name="Rajendhran J."/>
            <person name="Sree Pranav P."/>
            <person name="Mahalakshmi B."/>
            <person name="Karthikeyan R."/>
        </authorList>
    </citation>
    <scope>NUCLEOTIDE SEQUENCE [LARGE SCALE GENOMIC DNA]</scope>
    <source>
        <strain evidence="1 2">JR949</strain>
    </source>
</reference>
<sequence>MKILKKLLFTASLILNVVLGGLYFQNIKIDREVTLAYERARDGIQVIYENNVDKVANWNEHERTEWKDPNLKYILNRLYDTQIQLSLIKRDLEKHDINIEPVLNSNADIILEFNKMHGSNTVDKNMINILKKKLQNILDHLPKQFSLSELKIGLEGLSSY</sequence>
<comment type="caution">
    <text evidence="1">The sequence shown here is derived from an EMBL/GenBank/DDBJ whole genome shotgun (WGS) entry which is preliminary data.</text>
</comment>
<evidence type="ECO:0000313" key="2">
    <source>
        <dbReference type="Proteomes" id="UP000552038"/>
    </source>
</evidence>
<dbReference type="AlphaFoldDB" id="A0AAP6ZWZ5"/>
<protein>
    <submittedName>
        <fullName evidence="1">Uncharacterized protein</fullName>
    </submittedName>
</protein>
<dbReference type="RefSeq" id="WP_171416746.1">
    <property type="nucleotide sequence ID" value="NZ_JABFOR010000011.1"/>
</dbReference>
<proteinExistence type="predicted"/>
<dbReference type="EMBL" id="JABFOR010000011">
    <property type="protein sequence ID" value="NOJ71201.1"/>
    <property type="molecule type" value="Genomic_DNA"/>
</dbReference>
<name>A0AAP6ZWZ5_PAEAL</name>